<dbReference type="EMBL" id="BAABRR010000008">
    <property type="protein sequence ID" value="GAA5519233.1"/>
    <property type="molecule type" value="Genomic_DNA"/>
</dbReference>
<organism evidence="2 3">
    <name type="scientific">Demequina sediminis</name>
    <dbReference type="NCBI Taxonomy" id="1930058"/>
    <lineage>
        <taxon>Bacteria</taxon>
        <taxon>Bacillati</taxon>
        <taxon>Actinomycetota</taxon>
        <taxon>Actinomycetes</taxon>
        <taxon>Micrococcales</taxon>
        <taxon>Demequinaceae</taxon>
        <taxon>Demequina</taxon>
    </lineage>
</organism>
<accession>A0ABP9WHC2</accession>
<dbReference type="InterPro" id="IPR029058">
    <property type="entry name" value="AB_hydrolase_fold"/>
</dbReference>
<comment type="caution">
    <text evidence="2">The sequence shown here is derived from an EMBL/GenBank/DDBJ whole genome shotgun (WGS) entry which is preliminary data.</text>
</comment>
<evidence type="ECO:0000313" key="2">
    <source>
        <dbReference type="EMBL" id="GAA5519233.1"/>
    </source>
</evidence>
<proteinExistence type="predicted"/>
<sequence length="307" mass="32900">METLTGWRDDALAGYASRPVGAATLVRGPAPSQPRAAVLHVHGYNDYFFQDHLAGFFAEEGLAFYAVDMRRAGRSLRAGDVPHFIADIAELGDDIDAAVAEVARLHPGLPVIVHAHSNGGLAAAIWAHDRPSPALAGLVLDSPFFAALTTRRQRAASYSVPALARARPYAVVARHESAYAHHLLSANGGRWDFDTDWKTPLGVPIRAAWLAAVRRAQSRVARGLAIEAPVLVARSHSTGPDVLDNPLLDAQDTVVDVRAIARHAHRLGARVDESVITGGVHELSLSSPVPRAAYLDAVRAWLPKVIP</sequence>
<name>A0ABP9WHC2_9MICO</name>
<feature type="domain" description="Serine aminopeptidase S33" evidence="1">
    <location>
        <begin position="33"/>
        <end position="233"/>
    </location>
</feature>
<dbReference type="Pfam" id="PF12146">
    <property type="entry name" value="Hydrolase_4"/>
    <property type="match status" value="1"/>
</dbReference>
<dbReference type="InterPro" id="IPR051044">
    <property type="entry name" value="MAG_DAG_Lipase"/>
</dbReference>
<dbReference type="Gene3D" id="3.40.50.1820">
    <property type="entry name" value="alpha/beta hydrolase"/>
    <property type="match status" value="1"/>
</dbReference>
<dbReference type="PANTHER" id="PTHR11614">
    <property type="entry name" value="PHOSPHOLIPASE-RELATED"/>
    <property type="match status" value="1"/>
</dbReference>
<protein>
    <recommendedName>
        <fullName evidence="1">Serine aminopeptidase S33 domain-containing protein</fullName>
    </recommendedName>
</protein>
<keyword evidence="3" id="KW-1185">Reference proteome</keyword>
<dbReference type="InterPro" id="IPR022742">
    <property type="entry name" value="Hydrolase_4"/>
</dbReference>
<dbReference type="SUPFAM" id="SSF53474">
    <property type="entry name" value="alpha/beta-Hydrolases"/>
    <property type="match status" value="1"/>
</dbReference>
<reference evidence="2 3" key="1">
    <citation type="submission" date="2024-02" db="EMBL/GenBank/DDBJ databases">
        <title>Lysinimicrobium sediminis NBRC 112286.</title>
        <authorList>
            <person name="Ichikawa N."/>
            <person name="Katano-Makiyama Y."/>
            <person name="Hidaka K."/>
        </authorList>
    </citation>
    <scope>NUCLEOTIDE SEQUENCE [LARGE SCALE GENOMIC DNA]</scope>
    <source>
        <strain evidence="2 3">NBRC 112286</strain>
    </source>
</reference>
<evidence type="ECO:0000259" key="1">
    <source>
        <dbReference type="Pfam" id="PF12146"/>
    </source>
</evidence>
<gene>
    <name evidence="2" type="ORF">Lsed01_01672</name>
</gene>
<dbReference type="RefSeq" id="WP_286216086.1">
    <property type="nucleotide sequence ID" value="NZ_AP027736.1"/>
</dbReference>
<dbReference type="Proteomes" id="UP001426770">
    <property type="component" value="Unassembled WGS sequence"/>
</dbReference>
<evidence type="ECO:0000313" key="3">
    <source>
        <dbReference type="Proteomes" id="UP001426770"/>
    </source>
</evidence>